<dbReference type="KEGG" id="psco:LY89DRAFT_582268"/>
<dbReference type="Proteomes" id="UP000070700">
    <property type="component" value="Unassembled WGS sequence"/>
</dbReference>
<dbReference type="PROSITE" id="PS50206">
    <property type="entry name" value="RHODANESE_3"/>
    <property type="match status" value="1"/>
</dbReference>
<dbReference type="PANTHER" id="PTHR10828">
    <property type="entry name" value="M-PHASE INDUCER PHOSPHATASE DUAL SPECIFICITY PHOSPHATASE CDC25"/>
    <property type="match status" value="1"/>
</dbReference>
<dbReference type="InterPro" id="IPR001763">
    <property type="entry name" value="Rhodanese-like_dom"/>
</dbReference>
<feature type="domain" description="Rhodanese" evidence="1">
    <location>
        <begin position="28"/>
        <end position="98"/>
    </location>
</feature>
<reference evidence="2 3" key="1">
    <citation type="submission" date="2015-10" db="EMBL/GenBank/DDBJ databases">
        <title>Full genome of DAOMC 229536 Phialocephala scopiformis, a fungal endophyte of spruce producing the potent anti-insectan compound rugulosin.</title>
        <authorList>
            <consortium name="DOE Joint Genome Institute"/>
            <person name="Walker A.K."/>
            <person name="Frasz S.L."/>
            <person name="Seifert K.A."/>
            <person name="Miller J.D."/>
            <person name="Mondo S.J."/>
            <person name="Labutti K."/>
            <person name="Lipzen A."/>
            <person name="Dockter R."/>
            <person name="Kennedy M."/>
            <person name="Grigoriev I.V."/>
            <person name="Spatafora J.W."/>
        </authorList>
    </citation>
    <scope>NUCLEOTIDE SEQUENCE [LARGE SCALE GENOMIC DNA]</scope>
    <source>
        <strain evidence="2 3">CBS 120377</strain>
    </source>
</reference>
<dbReference type="PANTHER" id="PTHR10828:SF50">
    <property type="entry name" value="REDUCTASE (ARC2), PUTATIVE (AFU_ORTHOLOGUE AFUA_6G13400)-RELATED"/>
    <property type="match status" value="1"/>
</dbReference>
<feature type="non-terminal residue" evidence="2">
    <location>
        <position position="1"/>
    </location>
</feature>
<dbReference type="RefSeq" id="XP_018073266.1">
    <property type="nucleotide sequence ID" value="XM_018209155.1"/>
</dbReference>
<evidence type="ECO:0000313" key="2">
    <source>
        <dbReference type="EMBL" id="KUJ18911.1"/>
    </source>
</evidence>
<dbReference type="GO" id="GO:0005737">
    <property type="term" value="C:cytoplasm"/>
    <property type="evidence" value="ECO:0007669"/>
    <property type="project" value="TreeGrafter"/>
</dbReference>
<dbReference type="SUPFAM" id="SSF52821">
    <property type="entry name" value="Rhodanese/Cell cycle control phosphatase"/>
    <property type="match status" value="1"/>
</dbReference>
<name>A0A194XFI7_MOLSC</name>
<dbReference type="Gene3D" id="3.40.250.10">
    <property type="entry name" value="Rhodanese-like domain"/>
    <property type="match status" value="1"/>
</dbReference>
<organism evidence="2 3">
    <name type="scientific">Mollisia scopiformis</name>
    <name type="common">Conifer needle endophyte fungus</name>
    <name type="synonym">Phialocephala scopiformis</name>
    <dbReference type="NCBI Taxonomy" id="149040"/>
    <lineage>
        <taxon>Eukaryota</taxon>
        <taxon>Fungi</taxon>
        <taxon>Dikarya</taxon>
        <taxon>Ascomycota</taxon>
        <taxon>Pezizomycotina</taxon>
        <taxon>Leotiomycetes</taxon>
        <taxon>Helotiales</taxon>
        <taxon>Mollisiaceae</taxon>
        <taxon>Mollisia</taxon>
    </lineage>
</organism>
<keyword evidence="3" id="KW-1185">Reference proteome</keyword>
<evidence type="ECO:0000259" key="1">
    <source>
        <dbReference type="PROSITE" id="PS50206"/>
    </source>
</evidence>
<dbReference type="OrthoDB" id="8300214at2759"/>
<sequence>EAFPAPKMAAFMVTRSALLSWMRKGKVAGKDCVLVDVRRTDFEGGTIHGSINLPAQSLHPTIPSLYTLFSAAGITTVIWYCGNSRGRGPRSVAWFADYIQDQKDTTKDVEMMDGYNADAWGFDSD</sequence>
<proteinExistence type="predicted"/>
<dbReference type="Pfam" id="PF00581">
    <property type="entry name" value="Rhodanese"/>
    <property type="match status" value="1"/>
</dbReference>
<dbReference type="EMBL" id="KQ947412">
    <property type="protein sequence ID" value="KUJ18911.1"/>
    <property type="molecule type" value="Genomic_DNA"/>
</dbReference>
<accession>A0A194XFI7</accession>
<evidence type="ECO:0000313" key="3">
    <source>
        <dbReference type="Proteomes" id="UP000070700"/>
    </source>
</evidence>
<gene>
    <name evidence="2" type="ORF">LY89DRAFT_582268</name>
</gene>
<dbReference type="AlphaFoldDB" id="A0A194XFI7"/>
<dbReference type="InterPro" id="IPR036873">
    <property type="entry name" value="Rhodanese-like_dom_sf"/>
</dbReference>
<dbReference type="InParanoid" id="A0A194XFI7"/>
<dbReference type="FunCoup" id="A0A194XFI7">
    <property type="interactions" value="53"/>
</dbReference>
<dbReference type="GO" id="GO:0004725">
    <property type="term" value="F:protein tyrosine phosphatase activity"/>
    <property type="evidence" value="ECO:0007669"/>
    <property type="project" value="TreeGrafter"/>
</dbReference>
<protein>
    <recommendedName>
        <fullName evidence="1">Rhodanese domain-containing protein</fullName>
    </recommendedName>
</protein>
<dbReference type="GeneID" id="28818881"/>
<dbReference type="STRING" id="149040.A0A194XFI7"/>
<dbReference type="GO" id="GO:0005634">
    <property type="term" value="C:nucleus"/>
    <property type="evidence" value="ECO:0007669"/>
    <property type="project" value="TreeGrafter"/>
</dbReference>